<protein>
    <recommendedName>
        <fullName evidence="3 9">Mediator of RNA polymerase II transcription subunit 14</fullName>
    </recommendedName>
    <alternativeName>
        <fullName evidence="8 9">Mediator complex subunit 14</fullName>
    </alternativeName>
</protein>
<comment type="subcellular location">
    <subcellularLocation>
        <location evidence="1 9">Nucleus</location>
    </subcellularLocation>
</comment>
<dbReference type="Pfam" id="PF08638">
    <property type="entry name" value="Med14"/>
    <property type="match status" value="1"/>
</dbReference>
<accession>A0A9W8GK64</accession>
<dbReference type="InterPro" id="IPR055122">
    <property type="entry name" value="Med14_N"/>
</dbReference>
<reference evidence="12" key="1">
    <citation type="submission" date="2022-07" db="EMBL/GenBank/DDBJ databases">
        <title>Phylogenomic reconstructions and comparative analyses of Kickxellomycotina fungi.</title>
        <authorList>
            <person name="Reynolds N.K."/>
            <person name="Stajich J.E."/>
            <person name="Barry K."/>
            <person name="Grigoriev I.V."/>
            <person name="Crous P."/>
            <person name="Smith M.E."/>
        </authorList>
    </citation>
    <scope>NUCLEOTIDE SEQUENCE</scope>
    <source>
        <strain evidence="12">CBS 109367</strain>
    </source>
</reference>
<comment type="similarity">
    <text evidence="2 9">Belongs to the Mediator complex subunit 14 family.</text>
</comment>
<sequence>MWPPVQRVPSLLASTPGYTEQQVFSSRANSMEMSGDSVSQALQVVGEESTSDDLPQINVQMVPLSEILERLVTFAYTELVTLVDTLPSRGESERRSELLKYTEHVSSLMTKLLILVRWAKNARHIQKCQNVIAYLDTQNRYFEYSVDSIYATFLSMPNVRMRNYDVSNAVDILTTGSYQRLPLAISRNISKPRLTRRQVGRTLLAIDDIIRGRILGGEAVPVAMRQYEIGGGRIVFRVEGEFEATLTLLQHGKDIPWHVAGIRLLVGDGQEQSTRGLEERAQQILVEASAAGTEAEEAAVPQLAQLYDFLHRQSLAVLLETVARQAAALRRTRWEGALQAEMTGDRSALVLRYWASGRAAAGRGGGGNSIELRVVSLPVPRPIHAAAEAGAQAAAVAGGGEFARMERARRDLIPKAGLRVTWTAHTGLAAPQTWQRTAAELAELAGADMRLRLDSAAVDAERLLRQATWQHASAILTGLHAAVAAAPALGAGAAQLGFVAASGAEVGAADAARLAAPPQLRAWFRLGEGEGAVDVTGEGAVDVTVDGVSGRLGVRAAAALGGALVAQLAERANRSPWRIAELLVDLRAALALADLDALAERALGLRRQEPSAGGGFPLRVAQADADMLARGVAGAAAQRLRFYRVEGTEGDAEWFVMAAMADRLRFRLVCLAGSGLVRDVTQVEALQVDRLFASVARRLSGEPSSCARAEAMLAGRTAIGLDYVNALASAVRARLAVRAVQAQLSARGITYAFRLPKFSTSPHGPRAAVSQELSVVGIDRMGLYELDEQVPVLYVPVAALMRAAPVNWRVAQRAVLPDEARRVVSLRVASDELDPAPQSDLRHIVPCHVVASMPVALDALPLPVAHAYADAVYFGKHAAPEDGGYHLRDCDGADGDCGGRYSKVVRVYRRVDHALQRLIRDWTELHLMAHVARHLFSWEQKALRRVLASTVAYYPGSPGPYTNAATGVESAPPCSAEIVVQCLGSCFLSISCCVPSEHHQQLAYHLTLADVDKSGQIVRIASTWPCSLATANIDPGLSRWLRTLQARLNLSGNPLAVLSIIVQMMPISHILRSIEKVSTVRCSHPPPVASLAPAGNLSDETLVTIHKLASLTNDVTHAFESVRDLNVMHMYTAADNMRLVFNSRYVVDLRLVSSDLFHISDAVGATRPRGGRNSPAKPSGAPEPLVTAATESIPLFADWLDAMARGMRLEWEKLEKCFSAIFQDTNYLEEEPGDGPRDKVRLFQRHLHRLRPGASKIEQYLYRFRELTNKQNSARAPTFVVLPPAAVLCTRLHLVPVLRSLMHWLVQSVHVRDLLESAIARTQEAVEQTAVRGRPDSLFCVKEKLVYTEEIASSSEAGGSQTGGRQVMIVGFTGARDSVRCEFLMQAGVTNDTKSPSAPLPDDELPGGLALLSDLYSVPSTLMRVDLDVRIVPLNRPPNGITDAAAAYLTRSFKQQTTDIRQRAGVLVRILALPPQLVMDIIDIARKLESRAVTCALADGLEHLVRIDPVALKVSFAMRLLRAAEWDSVLIEYALISGTALVVHAKNTAWTERVAAAVAALDAQTAFTRDMGKSGKSRWFDIISKLCESPM</sequence>
<dbReference type="EMBL" id="JANBTX010000131">
    <property type="protein sequence ID" value="KAJ2685875.1"/>
    <property type="molecule type" value="Genomic_DNA"/>
</dbReference>
<evidence type="ECO:0000256" key="1">
    <source>
        <dbReference type="ARBA" id="ARBA00004123"/>
    </source>
</evidence>
<keyword evidence="13" id="KW-1185">Reference proteome</keyword>
<evidence type="ECO:0000256" key="6">
    <source>
        <dbReference type="ARBA" id="ARBA00023163"/>
    </source>
</evidence>
<dbReference type="GO" id="GO:0006357">
    <property type="term" value="P:regulation of transcription by RNA polymerase II"/>
    <property type="evidence" value="ECO:0007669"/>
    <property type="project" value="InterPro"/>
</dbReference>
<dbReference type="PANTHER" id="PTHR12809:SF2">
    <property type="entry name" value="MEDIATOR OF RNA POLYMERASE II TRANSCRIPTION SUBUNIT 14"/>
    <property type="match status" value="1"/>
</dbReference>
<comment type="caution">
    <text evidence="12">The sequence shown here is derived from an EMBL/GenBank/DDBJ whole genome shotgun (WGS) entry which is preliminary data.</text>
</comment>
<evidence type="ECO:0000256" key="7">
    <source>
        <dbReference type="ARBA" id="ARBA00023242"/>
    </source>
</evidence>
<dbReference type="Proteomes" id="UP001151516">
    <property type="component" value="Unassembled WGS sequence"/>
</dbReference>
<feature type="region of interest" description="Disordered" evidence="10">
    <location>
        <begin position="1164"/>
        <end position="1184"/>
    </location>
</feature>
<evidence type="ECO:0000256" key="3">
    <source>
        <dbReference type="ARBA" id="ARBA00019619"/>
    </source>
</evidence>
<dbReference type="PANTHER" id="PTHR12809">
    <property type="entry name" value="MEDIATOR COMPLEX SUBUNIT"/>
    <property type="match status" value="1"/>
</dbReference>
<keyword evidence="5 9" id="KW-0010">Activator</keyword>
<evidence type="ECO:0000313" key="12">
    <source>
        <dbReference type="EMBL" id="KAJ2685875.1"/>
    </source>
</evidence>
<name>A0A9W8GK64_9FUNG</name>
<evidence type="ECO:0000256" key="4">
    <source>
        <dbReference type="ARBA" id="ARBA00023015"/>
    </source>
</evidence>
<comment type="function">
    <text evidence="9">Component of the Mediator complex, a coactivator involved in the regulated transcription of nearly all RNA polymerase II-dependent genes. Mediator functions as a bridge to convey information from gene-specific regulatory proteins to the basal RNA polymerase II transcription machinery. Mediator is recruited to promoters by direct interactions with regulatory proteins and serves as a scaffold for the assembly of a functional preinitiation complex with RNA polymerase II and the general transcription factors.</text>
</comment>
<evidence type="ECO:0000256" key="10">
    <source>
        <dbReference type="SAM" id="MobiDB-lite"/>
    </source>
</evidence>
<gene>
    <name evidence="12" type="primary">RGR1</name>
    <name evidence="12" type="ORF">IWW39_003997</name>
</gene>
<comment type="subunit">
    <text evidence="9">Component of the Mediator complex.</text>
</comment>
<keyword evidence="7 9" id="KW-0539">Nucleus</keyword>
<dbReference type="GO" id="GO:0070847">
    <property type="term" value="C:core mediator complex"/>
    <property type="evidence" value="ECO:0007669"/>
    <property type="project" value="TreeGrafter"/>
</dbReference>
<keyword evidence="6 9" id="KW-0804">Transcription</keyword>
<evidence type="ECO:0000256" key="8">
    <source>
        <dbReference type="ARBA" id="ARBA00032007"/>
    </source>
</evidence>
<dbReference type="OrthoDB" id="205099at2759"/>
<dbReference type="GO" id="GO:0016592">
    <property type="term" value="C:mediator complex"/>
    <property type="evidence" value="ECO:0007669"/>
    <property type="project" value="UniProtKB-UniRule"/>
</dbReference>
<organism evidence="12 13">
    <name type="scientific">Coemansia spiralis</name>
    <dbReference type="NCBI Taxonomy" id="417178"/>
    <lineage>
        <taxon>Eukaryota</taxon>
        <taxon>Fungi</taxon>
        <taxon>Fungi incertae sedis</taxon>
        <taxon>Zoopagomycota</taxon>
        <taxon>Kickxellomycotina</taxon>
        <taxon>Kickxellomycetes</taxon>
        <taxon>Kickxellales</taxon>
        <taxon>Kickxellaceae</taxon>
        <taxon>Coemansia</taxon>
    </lineage>
</organism>
<evidence type="ECO:0000256" key="9">
    <source>
        <dbReference type="RuleBase" id="RU365082"/>
    </source>
</evidence>
<keyword evidence="4 9" id="KW-0805">Transcription regulation</keyword>
<dbReference type="GO" id="GO:0003712">
    <property type="term" value="F:transcription coregulator activity"/>
    <property type="evidence" value="ECO:0007669"/>
    <property type="project" value="UniProtKB-UniRule"/>
</dbReference>
<dbReference type="InterPro" id="IPR013947">
    <property type="entry name" value="Mediator_Med14"/>
</dbReference>
<proteinExistence type="inferred from homology"/>
<evidence type="ECO:0000259" key="11">
    <source>
        <dbReference type="Pfam" id="PF08638"/>
    </source>
</evidence>
<evidence type="ECO:0000313" key="13">
    <source>
        <dbReference type="Proteomes" id="UP001151516"/>
    </source>
</evidence>
<evidence type="ECO:0000256" key="5">
    <source>
        <dbReference type="ARBA" id="ARBA00023159"/>
    </source>
</evidence>
<evidence type="ECO:0000256" key="2">
    <source>
        <dbReference type="ARBA" id="ARBA00007813"/>
    </source>
</evidence>
<feature type="domain" description="Mediator complex subunit MED14 N-terminal" evidence="11">
    <location>
        <begin position="61"/>
        <end position="248"/>
    </location>
</feature>